<keyword evidence="3" id="KW-1185">Reference proteome</keyword>
<gene>
    <name evidence="2" type="ORF">MSPICULIGERA_LOCUS18371</name>
</gene>
<name>A0AA36D3E2_9BILA</name>
<dbReference type="AlphaFoldDB" id="A0AA36D3E2"/>
<sequence>MTALKSAILLLLASSAVVAEEARALQDRDDPAWIDCTLVQTVPGRPDFSIDIRTDPIVAYKGSPLASTDIFFHIYIDGDNIVREYYTVDPCKMGDLHKCIKFYMISLHVDLSRQMQDAKRRSVRIAFNFKETSAFVKFIRTKMCGEFIYNQDPGEWVANDRAYINANVVMAGSAEMPTRQSRMLPYQGTEKKPREQQQLHSNLHRVYPDASRLNHTITSHGK</sequence>
<dbReference type="EMBL" id="CATQJA010002659">
    <property type="protein sequence ID" value="CAJ0580170.1"/>
    <property type="molecule type" value="Genomic_DNA"/>
</dbReference>
<evidence type="ECO:0000313" key="3">
    <source>
        <dbReference type="Proteomes" id="UP001177023"/>
    </source>
</evidence>
<comment type="caution">
    <text evidence="2">The sequence shown here is derived from an EMBL/GenBank/DDBJ whole genome shotgun (WGS) entry which is preliminary data.</text>
</comment>
<feature type="non-terminal residue" evidence="2">
    <location>
        <position position="1"/>
    </location>
</feature>
<organism evidence="2 3">
    <name type="scientific">Mesorhabditis spiculigera</name>
    <dbReference type="NCBI Taxonomy" id="96644"/>
    <lineage>
        <taxon>Eukaryota</taxon>
        <taxon>Metazoa</taxon>
        <taxon>Ecdysozoa</taxon>
        <taxon>Nematoda</taxon>
        <taxon>Chromadorea</taxon>
        <taxon>Rhabditida</taxon>
        <taxon>Rhabditina</taxon>
        <taxon>Rhabditomorpha</taxon>
        <taxon>Rhabditoidea</taxon>
        <taxon>Rhabditidae</taxon>
        <taxon>Mesorhabditinae</taxon>
        <taxon>Mesorhabditis</taxon>
    </lineage>
</organism>
<evidence type="ECO:0000256" key="1">
    <source>
        <dbReference type="SAM" id="SignalP"/>
    </source>
</evidence>
<keyword evidence="1" id="KW-0732">Signal</keyword>
<feature type="chain" id="PRO_5041462782" evidence="1">
    <location>
        <begin position="20"/>
        <end position="222"/>
    </location>
</feature>
<proteinExistence type="predicted"/>
<reference evidence="2" key="1">
    <citation type="submission" date="2023-06" db="EMBL/GenBank/DDBJ databases">
        <authorList>
            <person name="Delattre M."/>
        </authorList>
    </citation>
    <scope>NUCLEOTIDE SEQUENCE</scope>
    <source>
        <strain evidence="2">AF72</strain>
    </source>
</reference>
<dbReference type="Proteomes" id="UP001177023">
    <property type="component" value="Unassembled WGS sequence"/>
</dbReference>
<accession>A0AA36D3E2</accession>
<protein>
    <submittedName>
        <fullName evidence="2">Uncharacterized protein</fullName>
    </submittedName>
</protein>
<evidence type="ECO:0000313" key="2">
    <source>
        <dbReference type="EMBL" id="CAJ0580170.1"/>
    </source>
</evidence>
<feature type="signal peptide" evidence="1">
    <location>
        <begin position="1"/>
        <end position="19"/>
    </location>
</feature>